<dbReference type="PANTHER" id="PTHR37971:SF1">
    <property type="entry name" value="ANTIBACTERIAL FACTOR-RELATED PEPTIDE 1-RELATED"/>
    <property type="match status" value="1"/>
</dbReference>
<proteinExistence type="predicted"/>
<dbReference type="InterPro" id="IPR031770">
    <property type="entry name" value="Abf-1/2"/>
</dbReference>
<keyword evidence="2" id="KW-1185">Reference proteome</keyword>
<organism evidence="1 2">
    <name type="scientific">Trichostrongylus colubriformis</name>
    <name type="common">Black scour worm</name>
    <dbReference type="NCBI Taxonomy" id="6319"/>
    <lineage>
        <taxon>Eukaryota</taxon>
        <taxon>Metazoa</taxon>
        <taxon>Ecdysozoa</taxon>
        <taxon>Nematoda</taxon>
        <taxon>Chromadorea</taxon>
        <taxon>Rhabditida</taxon>
        <taxon>Rhabditina</taxon>
        <taxon>Rhabditomorpha</taxon>
        <taxon>Strongyloidea</taxon>
        <taxon>Trichostrongylidae</taxon>
        <taxon>Trichostrongylus</taxon>
    </lineage>
</organism>
<dbReference type="GO" id="GO:0098542">
    <property type="term" value="P:defense response to other organism"/>
    <property type="evidence" value="ECO:0007669"/>
    <property type="project" value="InterPro"/>
</dbReference>
<dbReference type="Proteomes" id="UP001331761">
    <property type="component" value="Unassembled WGS sequence"/>
</dbReference>
<dbReference type="AlphaFoldDB" id="A0AAN8ITZ8"/>
<dbReference type="PANTHER" id="PTHR37971">
    <property type="entry name" value="ANTIBACTERIAL FACTOR-RELATED PEPTIDE 1-RELATED"/>
    <property type="match status" value="1"/>
</dbReference>
<comment type="caution">
    <text evidence="1">The sequence shown here is derived from an EMBL/GenBank/DDBJ whole genome shotgun (WGS) entry which is preliminary data.</text>
</comment>
<gene>
    <name evidence="1" type="ORF">GCK32_013927</name>
</gene>
<dbReference type="Gene3D" id="3.30.30.110">
    <property type="entry name" value="Antibacterial factor-related peptide"/>
    <property type="match status" value="1"/>
</dbReference>
<accession>A0AAN8ITZ8</accession>
<evidence type="ECO:0000313" key="2">
    <source>
        <dbReference type="Proteomes" id="UP001331761"/>
    </source>
</evidence>
<protein>
    <submittedName>
        <fullName evidence="1">ABF-2</fullName>
    </submittedName>
</protein>
<sequence>MFNGLFSTVSTTLSDTMHTLKALQKMNRLVLCLLVAIAFADVAMGWSCDQMNRHPVRARVLCIGSCNLQSCATGYCQIRRGRKTCVCSRCSRG</sequence>
<dbReference type="InterPro" id="IPR038204">
    <property type="entry name" value="Abf-1/2_sf"/>
</dbReference>
<name>A0AAN8ITZ8_TRICO</name>
<reference evidence="1 2" key="1">
    <citation type="submission" date="2019-10" db="EMBL/GenBank/DDBJ databases">
        <title>Assembly and Annotation for the nematode Trichostrongylus colubriformis.</title>
        <authorList>
            <person name="Martin J."/>
        </authorList>
    </citation>
    <scope>NUCLEOTIDE SEQUENCE [LARGE SCALE GENOMIC DNA]</scope>
    <source>
        <strain evidence="1">G859</strain>
        <tissue evidence="1">Whole worm</tissue>
    </source>
</reference>
<dbReference type="Pfam" id="PF16839">
    <property type="entry name" value="Antimicrobial25"/>
    <property type="match status" value="1"/>
</dbReference>
<dbReference type="EMBL" id="WIXE01001215">
    <property type="protein sequence ID" value="KAK5985891.1"/>
    <property type="molecule type" value="Genomic_DNA"/>
</dbReference>
<evidence type="ECO:0000313" key="1">
    <source>
        <dbReference type="EMBL" id="KAK5985891.1"/>
    </source>
</evidence>